<dbReference type="EMBL" id="BJYY01000017">
    <property type="protein sequence ID" value="GEO35051.1"/>
    <property type="molecule type" value="Genomic_DNA"/>
</dbReference>
<comment type="caution">
    <text evidence="2">The sequence shown here is derived from an EMBL/GenBank/DDBJ whole genome shotgun (WGS) entry which is preliminary data.</text>
</comment>
<evidence type="ECO:0000313" key="3">
    <source>
        <dbReference type="Proteomes" id="UP000321181"/>
    </source>
</evidence>
<organism evidence="2 3">
    <name type="scientific">Cellulomonas aerilata</name>
    <dbReference type="NCBI Taxonomy" id="515326"/>
    <lineage>
        <taxon>Bacteria</taxon>
        <taxon>Bacillati</taxon>
        <taxon>Actinomycetota</taxon>
        <taxon>Actinomycetes</taxon>
        <taxon>Micrococcales</taxon>
        <taxon>Cellulomonadaceae</taxon>
        <taxon>Cellulomonas</taxon>
    </lineage>
</organism>
<keyword evidence="3" id="KW-1185">Reference proteome</keyword>
<dbReference type="AlphaFoldDB" id="A0A512DF17"/>
<feature type="compositionally biased region" description="Low complexity" evidence="1">
    <location>
        <begin position="18"/>
        <end position="28"/>
    </location>
</feature>
<reference evidence="2 3" key="1">
    <citation type="submission" date="2019-07" db="EMBL/GenBank/DDBJ databases">
        <title>Whole genome shotgun sequence of Cellulomonas aerilata NBRC 106308.</title>
        <authorList>
            <person name="Hosoyama A."/>
            <person name="Uohara A."/>
            <person name="Ohji S."/>
            <person name="Ichikawa N."/>
        </authorList>
    </citation>
    <scope>NUCLEOTIDE SEQUENCE [LARGE SCALE GENOMIC DNA]</scope>
    <source>
        <strain evidence="2 3">NBRC 106308</strain>
    </source>
</reference>
<evidence type="ECO:0000256" key="1">
    <source>
        <dbReference type="SAM" id="MobiDB-lite"/>
    </source>
</evidence>
<proteinExistence type="predicted"/>
<feature type="region of interest" description="Disordered" evidence="1">
    <location>
        <begin position="57"/>
        <end position="88"/>
    </location>
</feature>
<name>A0A512DF17_9CELL</name>
<evidence type="ECO:0008006" key="4">
    <source>
        <dbReference type="Google" id="ProtNLM"/>
    </source>
</evidence>
<dbReference type="RefSeq" id="WP_246131220.1">
    <property type="nucleotide sequence ID" value="NZ_BAAARM010000001.1"/>
</dbReference>
<accession>A0A512DF17</accession>
<dbReference type="Proteomes" id="UP000321181">
    <property type="component" value="Unassembled WGS sequence"/>
</dbReference>
<evidence type="ECO:0000313" key="2">
    <source>
        <dbReference type="EMBL" id="GEO35051.1"/>
    </source>
</evidence>
<dbReference type="Pfam" id="PF10783">
    <property type="entry name" value="DUF2599"/>
    <property type="match status" value="1"/>
</dbReference>
<gene>
    <name evidence="2" type="ORF">CAE01nite_27760</name>
</gene>
<protein>
    <recommendedName>
        <fullName evidence="4">DUF2599 domain-containing protein</fullName>
    </recommendedName>
</protein>
<sequence length="292" mass="28963">MTRTRADAPHRIRTPGPTTRARVGRAARATSGLPVTLALAVALTGCGALEGVVSPPAPPAPPAASPAAPEPAPAAPTVPTADAVRSSGTPVDVEGATVLHVLAAGSAPAVRVEADGSEAVLILDAGDAAGVVDVVLAGPAGATLEPQDDGSVVVLAADGAFLGGAGRPLLGPGAAPARVTAEEGGAVHLQGTGTITVRVAAHAVLDTDWGEREGGRSLAVEPSPWARTAGMAGEVGVWAELVRAVPEADSPTMRDQLSCHVIGAPDKDTWNLEPWRPDVGLIMTLAASCNAT</sequence>
<feature type="region of interest" description="Disordered" evidence="1">
    <location>
        <begin position="1"/>
        <end position="28"/>
    </location>
</feature>
<feature type="compositionally biased region" description="Basic and acidic residues" evidence="1">
    <location>
        <begin position="1"/>
        <end position="10"/>
    </location>
</feature>
<dbReference type="InterPro" id="IPR019719">
    <property type="entry name" value="DUF2599"/>
</dbReference>
<feature type="compositionally biased region" description="Pro residues" evidence="1">
    <location>
        <begin position="57"/>
        <end position="76"/>
    </location>
</feature>